<evidence type="ECO:0000256" key="1">
    <source>
        <dbReference type="SAM" id="MobiDB-lite"/>
    </source>
</evidence>
<proteinExistence type="predicted"/>
<evidence type="ECO:0000313" key="2">
    <source>
        <dbReference type="EMBL" id="KIK72493.1"/>
    </source>
</evidence>
<dbReference type="EMBL" id="KN830772">
    <property type="protein sequence ID" value="KIK72493.1"/>
    <property type="molecule type" value="Genomic_DNA"/>
</dbReference>
<dbReference type="InParanoid" id="A0A0D0CAB9"/>
<keyword evidence="3" id="KW-1185">Reference proteome</keyword>
<evidence type="ECO:0000313" key="3">
    <source>
        <dbReference type="Proteomes" id="UP000054538"/>
    </source>
</evidence>
<dbReference type="Proteomes" id="UP000054538">
    <property type="component" value="Unassembled WGS sequence"/>
</dbReference>
<reference evidence="3" key="2">
    <citation type="submission" date="2015-01" db="EMBL/GenBank/DDBJ databases">
        <title>Evolutionary Origins and Diversification of the Mycorrhizal Mutualists.</title>
        <authorList>
            <consortium name="DOE Joint Genome Institute"/>
            <consortium name="Mycorrhizal Genomics Consortium"/>
            <person name="Kohler A."/>
            <person name="Kuo A."/>
            <person name="Nagy L.G."/>
            <person name="Floudas D."/>
            <person name="Copeland A."/>
            <person name="Barry K.W."/>
            <person name="Cichocki N."/>
            <person name="Veneault-Fourrey C."/>
            <person name="LaButti K."/>
            <person name="Lindquist E.A."/>
            <person name="Lipzen A."/>
            <person name="Lundell T."/>
            <person name="Morin E."/>
            <person name="Murat C."/>
            <person name="Riley R."/>
            <person name="Ohm R."/>
            <person name="Sun H."/>
            <person name="Tunlid A."/>
            <person name="Henrissat B."/>
            <person name="Grigoriev I.V."/>
            <person name="Hibbett D.S."/>
            <person name="Martin F."/>
        </authorList>
    </citation>
    <scope>NUCLEOTIDE SEQUENCE [LARGE SCALE GENOMIC DNA]</scope>
    <source>
        <strain evidence="3">Ve08.2h10</strain>
    </source>
</reference>
<protein>
    <submittedName>
        <fullName evidence="2">Uncharacterized protein</fullName>
    </submittedName>
</protein>
<organism evidence="2 3">
    <name type="scientific">Paxillus rubicundulus Ve08.2h10</name>
    <dbReference type="NCBI Taxonomy" id="930991"/>
    <lineage>
        <taxon>Eukaryota</taxon>
        <taxon>Fungi</taxon>
        <taxon>Dikarya</taxon>
        <taxon>Basidiomycota</taxon>
        <taxon>Agaricomycotina</taxon>
        <taxon>Agaricomycetes</taxon>
        <taxon>Agaricomycetidae</taxon>
        <taxon>Boletales</taxon>
        <taxon>Paxilineae</taxon>
        <taxon>Paxillaceae</taxon>
        <taxon>Paxillus</taxon>
    </lineage>
</organism>
<feature type="region of interest" description="Disordered" evidence="1">
    <location>
        <begin position="59"/>
        <end position="78"/>
    </location>
</feature>
<gene>
    <name evidence="2" type="ORF">PAXRUDRAFT_180556</name>
</gene>
<accession>A0A0D0CAB9</accession>
<dbReference type="HOGENOM" id="CLU_2210837_0_0_1"/>
<reference evidence="2 3" key="1">
    <citation type="submission" date="2014-04" db="EMBL/GenBank/DDBJ databases">
        <authorList>
            <consortium name="DOE Joint Genome Institute"/>
            <person name="Kuo A."/>
            <person name="Kohler A."/>
            <person name="Jargeat P."/>
            <person name="Nagy L.G."/>
            <person name="Floudas D."/>
            <person name="Copeland A."/>
            <person name="Barry K.W."/>
            <person name="Cichocki N."/>
            <person name="Veneault-Fourrey C."/>
            <person name="LaButti K."/>
            <person name="Lindquist E.A."/>
            <person name="Lipzen A."/>
            <person name="Lundell T."/>
            <person name="Morin E."/>
            <person name="Murat C."/>
            <person name="Sun H."/>
            <person name="Tunlid A."/>
            <person name="Henrissat B."/>
            <person name="Grigoriev I.V."/>
            <person name="Hibbett D.S."/>
            <person name="Martin F."/>
            <person name="Nordberg H.P."/>
            <person name="Cantor M.N."/>
            <person name="Hua S.X."/>
        </authorList>
    </citation>
    <scope>NUCLEOTIDE SEQUENCE [LARGE SCALE GENOMIC DNA]</scope>
    <source>
        <strain evidence="2 3">Ve08.2h10</strain>
    </source>
</reference>
<sequence length="107" mass="11947">MALTTCPGNKFKHPCILDLPMLKTQKVVVKATISCFTQTEQNGIVKMIASLKMKLLTNKDKRNSSMRQQPGLSVMKEPHTMSITATSHTSAQPKGNWSPNLYLKMQN</sequence>
<dbReference type="AlphaFoldDB" id="A0A0D0CAB9"/>
<name>A0A0D0CAB9_9AGAM</name>